<dbReference type="GO" id="GO:0009279">
    <property type="term" value="C:cell outer membrane"/>
    <property type="evidence" value="ECO:0007669"/>
    <property type="project" value="UniProtKB-SubCell"/>
</dbReference>
<dbReference type="SUPFAM" id="SSF56954">
    <property type="entry name" value="Outer membrane efflux proteins (OEP)"/>
    <property type="match status" value="1"/>
</dbReference>
<feature type="signal peptide" evidence="9">
    <location>
        <begin position="1"/>
        <end position="20"/>
    </location>
</feature>
<dbReference type="RefSeq" id="WP_103789294.1">
    <property type="nucleotide sequence ID" value="NZ_PQVF01000007.1"/>
</dbReference>
<comment type="subcellular location">
    <subcellularLocation>
        <location evidence="1">Cell outer membrane</location>
    </subcellularLocation>
</comment>
<comment type="similarity">
    <text evidence="2">Belongs to the outer membrane factor (OMF) (TC 1.B.17) family.</text>
</comment>
<evidence type="ECO:0000313" key="11">
    <source>
        <dbReference type="Proteomes" id="UP000236893"/>
    </source>
</evidence>
<dbReference type="OrthoDB" id="367883at2"/>
<evidence type="ECO:0000256" key="8">
    <source>
        <dbReference type="SAM" id="Coils"/>
    </source>
</evidence>
<keyword evidence="9" id="KW-0732">Signal</keyword>
<evidence type="ECO:0000256" key="5">
    <source>
        <dbReference type="ARBA" id="ARBA00022692"/>
    </source>
</evidence>
<proteinExistence type="inferred from homology"/>
<keyword evidence="7" id="KW-0998">Cell outer membrane</keyword>
<evidence type="ECO:0000256" key="2">
    <source>
        <dbReference type="ARBA" id="ARBA00007613"/>
    </source>
</evidence>
<keyword evidence="4" id="KW-1134">Transmembrane beta strand</keyword>
<evidence type="ECO:0000256" key="9">
    <source>
        <dbReference type="SAM" id="SignalP"/>
    </source>
</evidence>
<organism evidence="10 11">
    <name type="scientific">Solitalea longa</name>
    <dbReference type="NCBI Taxonomy" id="2079460"/>
    <lineage>
        <taxon>Bacteria</taxon>
        <taxon>Pseudomonadati</taxon>
        <taxon>Bacteroidota</taxon>
        <taxon>Sphingobacteriia</taxon>
        <taxon>Sphingobacteriales</taxon>
        <taxon>Sphingobacteriaceae</taxon>
        <taxon>Solitalea</taxon>
    </lineage>
</organism>
<feature type="coiled-coil region" evidence="8">
    <location>
        <begin position="190"/>
        <end position="244"/>
    </location>
</feature>
<keyword evidence="6" id="KW-0472">Membrane</keyword>
<dbReference type="GO" id="GO:0015288">
    <property type="term" value="F:porin activity"/>
    <property type="evidence" value="ECO:0007669"/>
    <property type="project" value="TreeGrafter"/>
</dbReference>
<keyword evidence="11" id="KW-1185">Reference proteome</keyword>
<dbReference type="InterPro" id="IPR051906">
    <property type="entry name" value="TolC-like"/>
</dbReference>
<dbReference type="GO" id="GO:0015562">
    <property type="term" value="F:efflux transmembrane transporter activity"/>
    <property type="evidence" value="ECO:0007669"/>
    <property type="project" value="InterPro"/>
</dbReference>
<dbReference type="GO" id="GO:1990281">
    <property type="term" value="C:efflux pump complex"/>
    <property type="evidence" value="ECO:0007669"/>
    <property type="project" value="TreeGrafter"/>
</dbReference>
<dbReference type="Proteomes" id="UP000236893">
    <property type="component" value="Unassembled WGS sequence"/>
</dbReference>
<protein>
    <submittedName>
        <fullName evidence="10">TolC family protein</fullName>
    </submittedName>
</protein>
<dbReference type="PANTHER" id="PTHR30026:SF20">
    <property type="entry name" value="OUTER MEMBRANE PROTEIN TOLC"/>
    <property type="match status" value="1"/>
</dbReference>
<dbReference type="AlphaFoldDB" id="A0A2S5A1D1"/>
<accession>A0A2S5A1D1</accession>
<reference evidence="10 11" key="1">
    <citation type="submission" date="2018-01" db="EMBL/GenBank/DDBJ databases">
        <authorList>
            <person name="Gaut B.S."/>
            <person name="Morton B.R."/>
            <person name="Clegg M.T."/>
            <person name="Duvall M.R."/>
        </authorList>
    </citation>
    <scope>NUCLEOTIDE SEQUENCE [LARGE SCALE GENOMIC DNA]</scope>
    <source>
        <strain evidence="10 11">HR-AV</strain>
    </source>
</reference>
<dbReference type="Gene3D" id="1.20.1600.10">
    <property type="entry name" value="Outer membrane efflux proteins (OEP)"/>
    <property type="match status" value="1"/>
</dbReference>
<dbReference type="InterPro" id="IPR003423">
    <property type="entry name" value="OMP_efflux"/>
</dbReference>
<gene>
    <name evidence="10" type="ORF">C3K47_11555</name>
</gene>
<dbReference type="Pfam" id="PF02321">
    <property type="entry name" value="OEP"/>
    <property type="match status" value="1"/>
</dbReference>
<keyword evidence="8" id="KW-0175">Coiled coil</keyword>
<keyword evidence="5" id="KW-0812">Transmembrane</keyword>
<keyword evidence="3" id="KW-0813">Transport</keyword>
<feature type="chain" id="PRO_5015716326" evidence="9">
    <location>
        <begin position="21"/>
        <end position="468"/>
    </location>
</feature>
<dbReference type="EMBL" id="PQVF01000007">
    <property type="protein sequence ID" value="POY36376.1"/>
    <property type="molecule type" value="Genomic_DNA"/>
</dbReference>
<sequence length="468" mass="52791">MKPLLTLIIAGVMTSGAVLAQEQPQTHVFKLEDCLNYAYTHQSNLQNAKLDEEIAKSKVKETIAIGLPQVDGTVSFQHFINSPVVPFGNPTYEMYRILENQHVKNSLTNADITIPGDVPATVDISFQPKNIFTGTIQITQLLFDGTYLMGLKAAGVYKELSSKNVKRTEIDTRIAVSKAYYNVIVYNAFQNTLESTIDRLKETLKQTEALNKSGMVEKIDVDRLQVLLNNAETQKRNLDRMAELNTNLLKFQMGMPIGEQLVVNEKLDDMKLDATLPALESVKVENRIEYSMLQTQKQLLEYDLKRYKLAYVPSVGAYASFGQTGQNDAFYETFKKFFPTNIVGVNFTIPIWSSGQRKQRINQAKFNLNKTVNDMTSLKNSLELDLKANAITFQNNKDQVENQRKNMDLASEVVRVSKIKYSQGVGSSLEVTTAESDLRTSQNNYYTAVYDAILAWIDLQKAMGNYNN</sequence>
<dbReference type="PANTHER" id="PTHR30026">
    <property type="entry name" value="OUTER MEMBRANE PROTEIN TOLC"/>
    <property type="match status" value="1"/>
</dbReference>
<evidence type="ECO:0000256" key="6">
    <source>
        <dbReference type="ARBA" id="ARBA00023136"/>
    </source>
</evidence>
<evidence type="ECO:0000256" key="3">
    <source>
        <dbReference type="ARBA" id="ARBA00022448"/>
    </source>
</evidence>
<evidence type="ECO:0000256" key="1">
    <source>
        <dbReference type="ARBA" id="ARBA00004442"/>
    </source>
</evidence>
<evidence type="ECO:0000256" key="4">
    <source>
        <dbReference type="ARBA" id="ARBA00022452"/>
    </source>
</evidence>
<evidence type="ECO:0000256" key="7">
    <source>
        <dbReference type="ARBA" id="ARBA00023237"/>
    </source>
</evidence>
<comment type="caution">
    <text evidence="10">The sequence shown here is derived from an EMBL/GenBank/DDBJ whole genome shotgun (WGS) entry which is preliminary data.</text>
</comment>
<name>A0A2S5A1D1_9SPHI</name>
<evidence type="ECO:0000313" key="10">
    <source>
        <dbReference type="EMBL" id="POY36376.1"/>
    </source>
</evidence>